<dbReference type="PANTHER" id="PTHR33392">
    <property type="entry name" value="POLYISOPRENYL-TEICHOIC ACID--PEPTIDOGLYCAN TEICHOIC ACID TRANSFERASE TAGU"/>
    <property type="match status" value="1"/>
</dbReference>
<evidence type="ECO:0000259" key="4">
    <source>
        <dbReference type="Pfam" id="PF03816"/>
    </source>
</evidence>
<evidence type="ECO:0000313" key="5">
    <source>
        <dbReference type="EMBL" id="MDP4098317.1"/>
    </source>
</evidence>
<name>A0ABT9FU94_9BACL</name>
<dbReference type="Pfam" id="PF03816">
    <property type="entry name" value="LytR_cpsA_psr"/>
    <property type="match status" value="1"/>
</dbReference>
<dbReference type="NCBIfam" id="TIGR00350">
    <property type="entry name" value="lytR_cpsA_psr"/>
    <property type="match status" value="1"/>
</dbReference>
<dbReference type="EMBL" id="JAPCKK010000019">
    <property type="protein sequence ID" value="MDP4098317.1"/>
    <property type="molecule type" value="Genomic_DNA"/>
</dbReference>
<feature type="domain" description="Cell envelope-related transcriptional attenuator" evidence="4">
    <location>
        <begin position="89"/>
        <end position="237"/>
    </location>
</feature>
<dbReference type="InterPro" id="IPR050922">
    <property type="entry name" value="LytR/CpsA/Psr_CW_biosynth"/>
</dbReference>
<evidence type="ECO:0000256" key="2">
    <source>
        <dbReference type="SAM" id="MobiDB-lite"/>
    </source>
</evidence>
<organism evidence="5 6">
    <name type="scientific">Paenibacillus zeirhizosphaerae</name>
    <dbReference type="NCBI Taxonomy" id="2987519"/>
    <lineage>
        <taxon>Bacteria</taxon>
        <taxon>Bacillati</taxon>
        <taxon>Bacillota</taxon>
        <taxon>Bacilli</taxon>
        <taxon>Bacillales</taxon>
        <taxon>Paenibacillaceae</taxon>
        <taxon>Paenibacillus</taxon>
    </lineage>
</organism>
<protein>
    <submittedName>
        <fullName evidence="5">LCP family protein</fullName>
    </submittedName>
</protein>
<keyword evidence="6" id="KW-1185">Reference proteome</keyword>
<feature type="compositionally biased region" description="Low complexity" evidence="2">
    <location>
        <begin position="339"/>
        <end position="364"/>
    </location>
</feature>
<evidence type="ECO:0000313" key="6">
    <source>
        <dbReference type="Proteomes" id="UP001241848"/>
    </source>
</evidence>
<dbReference type="Proteomes" id="UP001241848">
    <property type="component" value="Unassembled WGS sequence"/>
</dbReference>
<keyword evidence="3" id="KW-0812">Transmembrane</keyword>
<accession>A0ABT9FU94</accession>
<feature type="region of interest" description="Disordered" evidence="2">
    <location>
        <begin position="320"/>
        <end position="364"/>
    </location>
</feature>
<evidence type="ECO:0000256" key="1">
    <source>
        <dbReference type="ARBA" id="ARBA00006068"/>
    </source>
</evidence>
<comment type="similarity">
    <text evidence="1">Belongs to the LytR/CpsA/Psr (LCP) family.</text>
</comment>
<proteinExistence type="inferred from homology"/>
<comment type="caution">
    <text evidence="5">The sequence shown here is derived from an EMBL/GenBank/DDBJ whole genome shotgun (WGS) entry which is preliminary data.</text>
</comment>
<gene>
    <name evidence="5" type="ORF">OIN60_16290</name>
</gene>
<dbReference type="RefSeq" id="WP_305755941.1">
    <property type="nucleotide sequence ID" value="NZ_JAPCKK010000019.1"/>
</dbReference>
<dbReference type="InterPro" id="IPR004474">
    <property type="entry name" value="LytR_CpsA_psr"/>
</dbReference>
<feature type="transmembrane region" description="Helical" evidence="3">
    <location>
        <begin position="9"/>
        <end position="28"/>
    </location>
</feature>
<reference evidence="5 6" key="1">
    <citation type="submission" date="2022-10" db="EMBL/GenBank/DDBJ databases">
        <title>Paenibacillus description and whole genome data of maize root bacterial community.</title>
        <authorList>
            <person name="Marton D."/>
            <person name="Farkas M."/>
            <person name="Cserhati M."/>
        </authorList>
    </citation>
    <scope>NUCLEOTIDE SEQUENCE [LARGE SCALE GENOMIC DNA]</scope>
    <source>
        <strain evidence="5 6">P96</strain>
    </source>
</reference>
<evidence type="ECO:0000256" key="3">
    <source>
        <dbReference type="SAM" id="Phobius"/>
    </source>
</evidence>
<dbReference type="Gene3D" id="3.40.630.190">
    <property type="entry name" value="LCP protein"/>
    <property type="match status" value="1"/>
</dbReference>
<keyword evidence="3" id="KW-1133">Transmembrane helix</keyword>
<keyword evidence="3" id="KW-0472">Membrane</keyword>
<dbReference type="PANTHER" id="PTHR33392:SF6">
    <property type="entry name" value="POLYISOPRENYL-TEICHOIC ACID--PEPTIDOGLYCAN TEICHOIC ACID TRANSFERASE TAGU"/>
    <property type="match status" value="1"/>
</dbReference>
<sequence length="364" mass="39990">MTRKTKRTIWTVVALVLASVIGFAGYYVNSIYNQLDQLQKTGEASPFRNIEKVDQAVTPAPPKWEGTEPVNILLMGVDVRGTKKGEIPRSDSMMVVSLDPEQQKIRLFSLLRDTYTEIPGYGANRINTAITHGPNTAMQAASDLLGIPVQYYVYTDFQGFIKLVDAIGGVDFEVEKDMYYTSKADNHEYDINLKEGMQHLDGATALQYVRFRHDALSDYSRSSRQREFLAAVADKMQTTTTIAKLPSILEQVNPYIDTNLAVTDMLKLASLGYQSSFAGSEQVPPMNLLVEERIGGAAVLTIRNSDELKQYVQDLFTTVPASSDGESEQAVESSKENNSGSSSTGTDADTSVTDGDSSSSGREL</sequence>